<dbReference type="EC" id="3.1.1.74" evidence="3 13"/>
<evidence type="ECO:0000256" key="2">
    <source>
        <dbReference type="ARBA" id="ARBA00007534"/>
    </source>
</evidence>
<evidence type="ECO:0000256" key="10">
    <source>
        <dbReference type="ARBA" id="ARBA00034045"/>
    </source>
</evidence>
<keyword evidence="9 12" id="KW-1015">Disulfide bond</keyword>
<evidence type="ECO:0000313" key="16">
    <source>
        <dbReference type="Proteomes" id="UP000813444"/>
    </source>
</evidence>
<evidence type="ECO:0000313" key="15">
    <source>
        <dbReference type="EMBL" id="KAH7324294.1"/>
    </source>
</evidence>
<feature type="disulfide bond" evidence="12">
    <location>
        <begin position="49"/>
        <end position="128"/>
    </location>
</feature>
<organism evidence="15 16">
    <name type="scientific">Stachybotrys elegans</name>
    <dbReference type="NCBI Taxonomy" id="80388"/>
    <lineage>
        <taxon>Eukaryota</taxon>
        <taxon>Fungi</taxon>
        <taxon>Dikarya</taxon>
        <taxon>Ascomycota</taxon>
        <taxon>Pezizomycotina</taxon>
        <taxon>Sordariomycetes</taxon>
        <taxon>Hypocreomycetidae</taxon>
        <taxon>Hypocreales</taxon>
        <taxon>Stachybotryaceae</taxon>
        <taxon>Stachybotrys</taxon>
    </lineage>
</organism>
<dbReference type="Gene3D" id="3.40.50.1820">
    <property type="entry name" value="alpha/beta hydrolase"/>
    <property type="match status" value="1"/>
</dbReference>
<comment type="subcellular location">
    <subcellularLocation>
        <location evidence="1 13">Secreted</location>
    </subcellularLocation>
</comment>
<name>A0A8K0ST24_9HYPO</name>
<keyword evidence="6 14" id="KW-0732">Signal</keyword>
<evidence type="ECO:0000256" key="5">
    <source>
        <dbReference type="ARBA" id="ARBA00022525"/>
    </source>
</evidence>
<feature type="signal peptide" evidence="14">
    <location>
        <begin position="1"/>
        <end position="15"/>
    </location>
</feature>
<dbReference type="PROSITE" id="PS00931">
    <property type="entry name" value="CUTINASE_2"/>
    <property type="match status" value="1"/>
</dbReference>
<feature type="active site" evidence="11">
    <location>
        <position position="194"/>
    </location>
</feature>
<reference evidence="15" key="1">
    <citation type="journal article" date="2021" name="Nat. Commun.">
        <title>Genetic determinants of endophytism in the Arabidopsis root mycobiome.</title>
        <authorList>
            <person name="Mesny F."/>
            <person name="Miyauchi S."/>
            <person name="Thiergart T."/>
            <person name="Pickel B."/>
            <person name="Atanasova L."/>
            <person name="Karlsson M."/>
            <person name="Huettel B."/>
            <person name="Barry K.W."/>
            <person name="Haridas S."/>
            <person name="Chen C."/>
            <person name="Bauer D."/>
            <person name="Andreopoulos W."/>
            <person name="Pangilinan J."/>
            <person name="LaButti K."/>
            <person name="Riley R."/>
            <person name="Lipzen A."/>
            <person name="Clum A."/>
            <person name="Drula E."/>
            <person name="Henrissat B."/>
            <person name="Kohler A."/>
            <person name="Grigoriev I.V."/>
            <person name="Martin F.M."/>
            <person name="Hacquard S."/>
        </authorList>
    </citation>
    <scope>NUCLEOTIDE SEQUENCE</scope>
    <source>
        <strain evidence="15">MPI-CAGE-CH-0235</strain>
    </source>
</reference>
<accession>A0A8K0ST24</accession>
<dbReference type="InterPro" id="IPR011150">
    <property type="entry name" value="Cutinase_monf"/>
</dbReference>
<feature type="chain" id="PRO_5035425742" description="Cutinase" evidence="14">
    <location>
        <begin position="16"/>
        <end position="227"/>
    </location>
</feature>
<dbReference type="GO" id="GO:0050525">
    <property type="term" value="F:cutinase activity"/>
    <property type="evidence" value="ECO:0007669"/>
    <property type="project" value="UniProtKB-UniRule"/>
</dbReference>
<keyword evidence="4 13" id="KW-0719">Serine esterase</keyword>
<keyword evidence="7 13" id="KW-0378">Hydrolase</keyword>
<proteinExistence type="inferred from homology"/>
<dbReference type="InterPro" id="IPR043580">
    <property type="entry name" value="CUTINASE_1"/>
</dbReference>
<evidence type="ECO:0000256" key="12">
    <source>
        <dbReference type="PIRSR" id="PIRSR611150-2"/>
    </source>
</evidence>
<dbReference type="Proteomes" id="UP000813444">
    <property type="component" value="Unassembled WGS sequence"/>
</dbReference>
<keyword evidence="8" id="KW-0843">Virulence</keyword>
<dbReference type="OrthoDB" id="3225429at2759"/>
<evidence type="ECO:0000256" key="7">
    <source>
        <dbReference type="ARBA" id="ARBA00022801"/>
    </source>
</evidence>
<dbReference type="EMBL" id="JAGPNK010000003">
    <property type="protein sequence ID" value="KAH7324294.1"/>
    <property type="molecule type" value="Genomic_DNA"/>
</dbReference>
<dbReference type="PANTHER" id="PTHR48250">
    <property type="entry name" value="CUTINASE 2-RELATED"/>
    <property type="match status" value="1"/>
</dbReference>
<feature type="disulfide bond" evidence="12">
    <location>
        <begin position="190"/>
        <end position="197"/>
    </location>
</feature>
<comment type="similarity">
    <text evidence="2 13">Belongs to the cutinase family.</text>
</comment>
<dbReference type="InterPro" id="IPR000675">
    <property type="entry name" value="Cutinase/axe"/>
</dbReference>
<dbReference type="GO" id="GO:0016052">
    <property type="term" value="P:carbohydrate catabolic process"/>
    <property type="evidence" value="ECO:0007669"/>
    <property type="project" value="TreeGrafter"/>
</dbReference>
<dbReference type="InterPro" id="IPR029058">
    <property type="entry name" value="AB_hydrolase_fold"/>
</dbReference>
<gene>
    <name evidence="15" type="ORF">B0I35DRAFT_387969</name>
</gene>
<evidence type="ECO:0000256" key="4">
    <source>
        <dbReference type="ARBA" id="ARBA00022487"/>
    </source>
</evidence>
<comment type="caution">
    <text evidence="15">The sequence shown here is derived from an EMBL/GenBank/DDBJ whole genome shotgun (WGS) entry which is preliminary data.</text>
</comment>
<protein>
    <recommendedName>
        <fullName evidence="3 13">Cutinase</fullName>
        <ecNumber evidence="3 13">3.1.1.74</ecNumber>
    </recommendedName>
</protein>
<evidence type="ECO:0000256" key="8">
    <source>
        <dbReference type="ARBA" id="ARBA00023026"/>
    </source>
</evidence>
<evidence type="ECO:0000256" key="6">
    <source>
        <dbReference type="ARBA" id="ARBA00022729"/>
    </source>
</evidence>
<comment type="catalytic activity">
    <reaction evidence="10 13">
        <text>cutin + H2O = cutin monomers.</text>
        <dbReference type="EC" id="3.1.1.74"/>
    </reaction>
</comment>
<evidence type="ECO:0000256" key="3">
    <source>
        <dbReference type="ARBA" id="ARBA00013095"/>
    </source>
</evidence>
<sequence length="227" mass="23815">MKFLNVVAMVGLASALPAKVVQVEETVALEARQSATTRNELTNGSSSGCPRVIFIYARGTTESGNMGDGEGPAIADALEAQYGASQVWVQGIGSPYNADLLSNLLPSGTSSAAISEAVRLYNLANTKCPNAAIVTGGYSQGAAVLSGSLGGLSATVKEQVKGAVLFGNTRNQQNSGRIPNYPTERTQIYCEEGDLVCEGTLVILPPHFEYLDEAQNEAPRFLITRIG</sequence>
<dbReference type="PRINTS" id="PR00129">
    <property type="entry name" value="CUTINASE"/>
</dbReference>
<dbReference type="Pfam" id="PF01083">
    <property type="entry name" value="Cutinase"/>
    <property type="match status" value="1"/>
</dbReference>
<dbReference type="InterPro" id="IPR043579">
    <property type="entry name" value="CUTINASE_2"/>
</dbReference>
<evidence type="ECO:0000256" key="14">
    <source>
        <dbReference type="SAM" id="SignalP"/>
    </source>
</evidence>
<dbReference type="PANTHER" id="PTHR48250:SF3">
    <property type="entry name" value="CUTINASE 1-RELATED"/>
    <property type="match status" value="1"/>
</dbReference>
<evidence type="ECO:0000256" key="9">
    <source>
        <dbReference type="ARBA" id="ARBA00023157"/>
    </source>
</evidence>
<dbReference type="SUPFAM" id="SSF53474">
    <property type="entry name" value="alpha/beta-Hydrolases"/>
    <property type="match status" value="1"/>
</dbReference>
<evidence type="ECO:0000256" key="11">
    <source>
        <dbReference type="PIRSR" id="PIRSR611150-1"/>
    </source>
</evidence>
<feature type="active site" description="Proton donor/acceptor" evidence="11">
    <location>
        <position position="207"/>
    </location>
</feature>
<feature type="active site" description="Nucleophile" evidence="11">
    <location>
        <position position="139"/>
    </location>
</feature>
<keyword evidence="5 13" id="KW-0964">Secreted</keyword>
<dbReference type="GO" id="GO:0005576">
    <property type="term" value="C:extracellular region"/>
    <property type="evidence" value="ECO:0007669"/>
    <property type="project" value="UniProtKB-SubCell"/>
</dbReference>
<dbReference type="PROSITE" id="PS00155">
    <property type="entry name" value="CUTINASE_1"/>
    <property type="match status" value="1"/>
</dbReference>
<evidence type="ECO:0000256" key="13">
    <source>
        <dbReference type="RuleBase" id="RU361263"/>
    </source>
</evidence>
<evidence type="ECO:0000256" key="1">
    <source>
        <dbReference type="ARBA" id="ARBA00004613"/>
    </source>
</evidence>
<comment type="function">
    <text evidence="13">Catalyzes the hydrolysis of complex carboxylic polyesters found in the cell wall of plants. Degrades cutin, a macromolecule that forms the structure of the plant cuticle.</text>
</comment>
<keyword evidence="16" id="KW-1185">Reference proteome</keyword>
<dbReference type="SMART" id="SM01110">
    <property type="entry name" value="Cutinase"/>
    <property type="match status" value="1"/>
</dbReference>
<dbReference type="AlphaFoldDB" id="A0A8K0ST24"/>
<dbReference type="FunFam" id="3.40.50.1820:FF:000235">
    <property type="entry name" value="Cutinase 1"/>
    <property type="match status" value="1"/>
</dbReference>